<evidence type="ECO:0000256" key="1">
    <source>
        <dbReference type="SAM" id="MobiDB-lite"/>
    </source>
</evidence>
<feature type="compositionally biased region" description="Polar residues" evidence="1">
    <location>
        <begin position="55"/>
        <end position="68"/>
    </location>
</feature>
<feature type="region of interest" description="Disordered" evidence="1">
    <location>
        <begin position="44"/>
        <end position="117"/>
    </location>
</feature>
<name>A0A6H5GZ59_9HEMI</name>
<reference evidence="2 3" key="1">
    <citation type="submission" date="2020-02" db="EMBL/GenBank/DDBJ databases">
        <authorList>
            <person name="Ferguson B K."/>
        </authorList>
    </citation>
    <scope>NUCLEOTIDE SEQUENCE [LARGE SCALE GENOMIC DNA]</scope>
</reference>
<feature type="non-terminal residue" evidence="2">
    <location>
        <position position="117"/>
    </location>
</feature>
<feature type="compositionally biased region" description="Polar residues" evidence="1">
    <location>
        <begin position="106"/>
        <end position="117"/>
    </location>
</feature>
<protein>
    <submittedName>
        <fullName evidence="2">Uncharacterized protein</fullName>
    </submittedName>
</protein>
<accession>A0A6H5GZ59</accession>
<dbReference type="EMBL" id="CADCXU010020360">
    <property type="protein sequence ID" value="CAB0008292.1"/>
    <property type="molecule type" value="Genomic_DNA"/>
</dbReference>
<dbReference type="AlphaFoldDB" id="A0A6H5GZ59"/>
<proteinExistence type="predicted"/>
<organism evidence="2 3">
    <name type="scientific">Nesidiocoris tenuis</name>
    <dbReference type="NCBI Taxonomy" id="355587"/>
    <lineage>
        <taxon>Eukaryota</taxon>
        <taxon>Metazoa</taxon>
        <taxon>Ecdysozoa</taxon>
        <taxon>Arthropoda</taxon>
        <taxon>Hexapoda</taxon>
        <taxon>Insecta</taxon>
        <taxon>Pterygota</taxon>
        <taxon>Neoptera</taxon>
        <taxon>Paraneoptera</taxon>
        <taxon>Hemiptera</taxon>
        <taxon>Heteroptera</taxon>
        <taxon>Panheteroptera</taxon>
        <taxon>Cimicomorpha</taxon>
        <taxon>Miridae</taxon>
        <taxon>Dicyphina</taxon>
        <taxon>Nesidiocoris</taxon>
    </lineage>
</organism>
<feature type="compositionally biased region" description="Basic and acidic residues" evidence="1">
    <location>
        <begin position="72"/>
        <end position="84"/>
    </location>
</feature>
<keyword evidence="3" id="KW-1185">Reference proteome</keyword>
<dbReference type="Proteomes" id="UP000479000">
    <property type="component" value="Unassembled WGS sequence"/>
</dbReference>
<sequence>MFRCSMSAGFFGTFFGENELQPNVADDSWTRMVRSERLHRPDDIVLSRSRKHRQNVNMGSKSLVNKSVSVPDIKKEKIDNEANKARSRRLNLPTDSCRMERDTGTRYANGSTAPLSR</sequence>
<gene>
    <name evidence="2" type="ORF">NTEN_LOCUS13538</name>
</gene>
<evidence type="ECO:0000313" key="2">
    <source>
        <dbReference type="EMBL" id="CAB0008292.1"/>
    </source>
</evidence>
<evidence type="ECO:0000313" key="3">
    <source>
        <dbReference type="Proteomes" id="UP000479000"/>
    </source>
</evidence>